<reference evidence="5" key="1">
    <citation type="submission" date="2017-02" db="EMBL/GenBank/DDBJ databases">
        <authorList>
            <person name="Varghese N."/>
            <person name="Submissions S."/>
        </authorList>
    </citation>
    <scope>NUCLEOTIDE SEQUENCE [LARGE SCALE GENOMIC DNA]</scope>
    <source>
        <strain evidence="5">SM117</strain>
    </source>
</reference>
<dbReference type="GO" id="GO:0016757">
    <property type="term" value="F:glycosyltransferase activity"/>
    <property type="evidence" value="ECO:0007669"/>
    <property type="project" value="InterPro"/>
</dbReference>
<accession>A0A1U6HJW3</accession>
<name>A0A1U6HJW3_9SPHN</name>
<dbReference type="EMBL" id="FVZE01000002">
    <property type="protein sequence ID" value="SLJ96009.1"/>
    <property type="molecule type" value="Genomic_DNA"/>
</dbReference>
<feature type="domain" description="Glycosyltransferase subfamily 4-like N-terminal" evidence="3">
    <location>
        <begin position="16"/>
        <end position="167"/>
    </location>
</feature>
<keyword evidence="1 4" id="KW-0808">Transferase</keyword>
<gene>
    <name evidence="4" type="ORF">SAMN06295987_102587</name>
</gene>
<proteinExistence type="predicted"/>
<evidence type="ECO:0000259" key="2">
    <source>
        <dbReference type="Pfam" id="PF00534"/>
    </source>
</evidence>
<feature type="domain" description="Glycosyl transferase family 1" evidence="2">
    <location>
        <begin position="190"/>
        <end position="335"/>
    </location>
</feature>
<organism evidence="4 5">
    <name type="scientific">Novosphingobium mathurense</name>
    <dbReference type="NCBI Taxonomy" id="428990"/>
    <lineage>
        <taxon>Bacteria</taxon>
        <taxon>Pseudomonadati</taxon>
        <taxon>Pseudomonadota</taxon>
        <taxon>Alphaproteobacteria</taxon>
        <taxon>Sphingomonadales</taxon>
        <taxon>Sphingomonadaceae</taxon>
        <taxon>Novosphingobium</taxon>
    </lineage>
</organism>
<dbReference type="CDD" id="cd03809">
    <property type="entry name" value="GT4_MtfB-like"/>
    <property type="match status" value="1"/>
</dbReference>
<evidence type="ECO:0000313" key="4">
    <source>
        <dbReference type="EMBL" id="SLJ96009.1"/>
    </source>
</evidence>
<sequence length="364" mass="38983">MAGITINGKFLGAPLNGVHRMAALYARELIRRAGESHRVQVLAPQGAAVPPGFRDLAPKMAKGLFGAGQGWEMLTLPARARGHLLVNFCNLAPLAHANSLVMIHDAQTFLYPGDYRGRQALAYRALLPRIARRARKILTVSHFARESLIAHGIGAAAKIDVVHNGTDHILAEAEDASILRRHGLQPGGYVLTIGSTKGYKNLRRVFETMASPLPGRQKLVVAGGPDEVNYRRAGWKPPEGTIFTGFVSDGELRALYGSAGAFVFPSLTEGFGLPPVEAMHCNTPVVAARAGAMPEVCGDAALLVEADNPRSYREAILALLDDTELAERQRLRGRNRAATLSWDAAGSRLAELVCALAQPGAGRT</sequence>
<dbReference type="Proteomes" id="UP000190989">
    <property type="component" value="Unassembled WGS sequence"/>
</dbReference>
<dbReference type="Pfam" id="PF13439">
    <property type="entry name" value="Glyco_transf_4"/>
    <property type="match status" value="1"/>
</dbReference>
<dbReference type="InterPro" id="IPR001296">
    <property type="entry name" value="Glyco_trans_1"/>
</dbReference>
<dbReference type="Gene3D" id="3.40.50.2000">
    <property type="entry name" value="Glycogen Phosphorylase B"/>
    <property type="match status" value="2"/>
</dbReference>
<keyword evidence="5" id="KW-1185">Reference proteome</keyword>
<dbReference type="SUPFAM" id="SSF53756">
    <property type="entry name" value="UDP-Glycosyltransferase/glycogen phosphorylase"/>
    <property type="match status" value="1"/>
</dbReference>
<dbReference type="Pfam" id="PF00534">
    <property type="entry name" value="Glycos_transf_1"/>
    <property type="match status" value="1"/>
</dbReference>
<evidence type="ECO:0000259" key="3">
    <source>
        <dbReference type="Pfam" id="PF13439"/>
    </source>
</evidence>
<dbReference type="RefSeq" id="WP_079730166.1">
    <property type="nucleotide sequence ID" value="NZ_FVZE01000002.1"/>
</dbReference>
<evidence type="ECO:0000256" key="1">
    <source>
        <dbReference type="ARBA" id="ARBA00022679"/>
    </source>
</evidence>
<dbReference type="InterPro" id="IPR028098">
    <property type="entry name" value="Glyco_trans_4-like_N"/>
</dbReference>
<dbReference type="PANTHER" id="PTHR46401">
    <property type="entry name" value="GLYCOSYLTRANSFERASE WBBK-RELATED"/>
    <property type="match status" value="1"/>
</dbReference>
<dbReference type="AlphaFoldDB" id="A0A1U6HJW3"/>
<dbReference type="PANTHER" id="PTHR46401:SF2">
    <property type="entry name" value="GLYCOSYLTRANSFERASE WBBK-RELATED"/>
    <property type="match status" value="1"/>
</dbReference>
<protein>
    <submittedName>
        <fullName evidence="4">Glycosyltransferase Family 4</fullName>
    </submittedName>
</protein>
<dbReference type="GO" id="GO:0009103">
    <property type="term" value="P:lipopolysaccharide biosynthetic process"/>
    <property type="evidence" value="ECO:0007669"/>
    <property type="project" value="TreeGrafter"/>
</dbReference>
<evidence type="ECO:0000313" key="5">
    <source>
        <dbReference type="Proteomes" id="UP000190989"/>
    </source>
</evidence>
<dbReference type="STRING" id="428990.SAMN06295987_102587"/>